<dbReference type="SUPFAM" id="SSF46626">
    <property type="entry name" value="Cytochrome c"/>
    <property type="match status" value="1"/>
</dbReference>
<keyword evidence="2" id="KW-1185">Reference proteome</keyword>
<dbReference type="GO" id="GO:0020037">
    <property type="term" value="F:heme binding"/>
    <property type="evidence" value="ECO:0007669"/>
    <property type="project" value="InterPro"/>
</dbReference>
<evidence type="ECO:0000313" key="2">
    <source>
        <dbReference type="Proteomes" id="UP001232063"/>
    </source>
</evidence>
<dbReference type="AlphaFoldDB" id="A0AAE3RAW6"/>
<reference evidence="1" key="1">
    <citation type="submission" date="2023-05" db="EMBL/GenBank/DDBJ databases">
        <authorList>
            <person name="Zhang X."/>
        </authorList>
    </citation>
    <scope>NUCLEOTIDE SEQUENCE</scope>
    <source>
        <strain evidence="1">BD1B2-1</strain>
    </source>
</reference>
<proteinExistence type="predicted"/>
<evidence type="ECO:0008006" key="3">
    <source>
        <dbReference type="Google" id="ProtNLM"/>
    </source>
</evidence>
<comment type="caution">
    <text evidence="1">The sequence shown here is derived from an EMBL/GenBank/DDBJ whole genome shotgun (WGS) entry which is preliminary data.</text>
</comment>
<accession>A0AAE3RAW6</accession>
<name>A0AAE3RAW6_9BACT</name>
<organism evidence="1 2">
    <name type="scientific">Xanthocytophaga agilis</name>
    <dbReference type="NCBI Taxonomy" id="3048010"/>
    <lineage>
        <taxon>Bacteria</taxon>
        <taxon>Pseudomonadati</taxon>
        <taxon>Bacteroidota</taxon>
        <taxon>Cytophagia</taxon>
        <taxon>Cytophagales</taxon>
        <taxon>Rhodocytophagaceae</taxon>
        <taxon>Xanthocytophaga</taxon>
    </lineage>
</organism>
<gene>
    <name evidence="1" type="ORF">QNI22_25325</name>
</gene>
<dbReference type="GO" id="GO:0009055">
    <property type="term" value="F:electron transfer activity"/>
    <property type="evidence" value="ECO:0007669"/>
    <property type="project" value="InterPro"/>
</dbReference>
<dbReference type="Proteomes" id="UP001232063">
    <property type="component" value="Unassembled WGS sequence"/>
</dbReference>
<dbReference type="EMBL" id="JASJOU010000010">
    <property type="protein sequence ID" value="MDJ1504007.1"/>
    <property type="molecule type" value="Genomic_DNA"/>
</dbReference>
<sequence>MQSIKAQTLFLIGIAGALLMMTTMEFRGKAERNGLTTVQDSIPKLDSTTGLKIAPGFDMVRAQCTACHSSRLILQYRATREGWKERIRWMQQKQNLWDLGENEPIILDYLAKNYGPEKKEVRREPLQPIEWYKLNSK</sequence>
<dbReference type="RefSeq" id="WP_314514855.1">
    <property type="nucleotide sequence ID" value="NZ_JASJOU010000010.1"/>
</dbReference>
<evidence type="ECO:0000313" key="1">
    <source>
        <dbReference type="EMBL" id="MDJ1504007.1"/>
    </source>
</evidence>
<dbReference type="InterPro" id="IPR036909">
    <property type="entry name" value="Cyt_c-like_dom_sf"/>
</dbReference>
<dbReference type="Gene3D" id="1.10.760.10">
    <property type="entry name" value="Cytochrome c-like domain"/>
    <property type="match status" value="1"/>
</dbReference>
<protein>
    <recommendedName>
        <fullName evidence="3">Monoheme cytochrome C</fullName>
    </recommendedName>
</protein>